<organism evidence="1 2">
    <name type="scientific">Kineothrix sedimenti</name>
    <dbReference type="NCBI Taxonomy" id="3123317"/>
    <lineage>
        <taxon>Bacteria</taxon>
        <taxon>Bacillati</taxon>
        <taxon>Bacillota</taxon>
        <taxon>Clostridia</taxon>
        <taxon>Lachnospirales</taxon>
        <taxon>Lachnospiraceae</taxon>
        <taxon>Kineothrix</taxon>
    </lineage>
</organism>
<dbReference type="RefSeq" id="WP_342757106.1">
    <property type="nucleotide sequence ID" value="NZ_CP146256.1"/>
</dbReference>
<keyword evidence="2" id="KW-1185">Reference proteome</keyword>
<reference evidence="1 2" key="1">
    <citation type="submission" date="2024-02" db="EMBL/GenBank/DDBJ databases">
        <title>Bacterial strain from lacustrine sediment.</title>
        <authorList>
            <person name="Petit C."/>
            <person name="Fadhlaoui K."/>
        </authorList>
    </citation>
    <scope>NUCLEOTIDE SEQUENCE [LARGE SCALE GENOMIC DNA]</scope>
    <source>
        <strain evidence="1 2">IPX-CK</strain>
    </source>
</reference>
<dbReference type="EMBL" id="CP146256">
    <property type="protein sequence ID" value="XAH73502.1"/>
    <property type="molecule type" value="Genomic_DNA"/>
</dbReference>
<evidence type="ECO:0000313" key="1">
    <source>
        <dbReference type="EMBL" id="XAH73502.1"/>
    </source>
</evidence>
<accession>A0ABZ3ETF5</accession>
<sequence length="278" mass="33430">MKRTDNFFLIHNYNTVPTELLEYCEDYLIVDASTENAVTDELNERGLRYVHIENTGHNITTYFDYFAEHFAELPEVICICKGNMLGRHCSRYYFDKVYDNKYFTYLYEDKDSRAKFSKPDSEAEKAMVSSISSLVSESQYIEENTSWYVDSPEHPHRYFDNFDDLLTFIYKDPVIPRYCLFSPGACYIVRREQITKHSPVFYHNLNKIMNYGLNPNFPSEAHMIERMLPAIFEATYEENEWINDEAAFDNKLMERMEIIKKKDEWNRKRFKRFRRLFQ</sequence>
<evidence type="ECO:0000313" key="2">
    <source>
        <dbReference type="Proteomes" id="UP001451571"/>
    </source>
</evidence>
<dbReference type="Proteomes" id="UP001451571">
    <property type="component" value="Chromosome"/>
</dbReference>
<proteinExistence type="predicted"/>
<gene>
    <name evidence="1" type="ORF">V6984_18670</name>
</gene>
<name>A0ABZ3ETF5_9FIRM</name>
<protein>
    <submittedName>
        <fullName evidence="1">DUF3431 domain-containing protein</fullName>
    </submittedName>
</protein>